<keyword evidence="3" id="KW-0547">Nucleotide-binding</keyword>
<feature type="domain" description="ABC transporter" evidence="5">
    <location>
        <begin position="2"/>
        <end position="241"/>
    </location>
</feature>
<evidence type="ECO:0000313" key="7">
    <source>
        <dbReference type="Proteomes" id="UP000027936"/>
    </source>
</evidence>
<comment type="caution">
    <text evidence="6">The sequence shown here is derived from an EMBL/GenBank/DDBJ whole genome shotgun (WGS) entry which is preliminary data.</text>
</comment>
<dbReference type="InterPro" id="IPR003439">
    <property type="entry name" value="ABC_transporter-like_ATP-bd"/>
</dbReference>
<dbReference type="AlphaFoldDB" id="A0A072NGA3"/>
<dbReference type="CDD" id="cd03230">
    <property type="entry name" value="ABC_DR_subfamily_A"/>
    <property type="match status" value="1"/>
</dbReference>
<dbReference type="EC" id="3.6.3.34" evidence="6"/>
<dbReference type="PANTHER" id="PTHR42711:SF5">
    <property type="entry name" value="ABC TRANSPORTER ATP-BINDING PROTEIN NATA"/>
    <property type="match status" value="1"/>
</dbReference>
<dbReference type="InterPro" id="IPR050763">
    <property type="entry name" value="ABC_transporter_ATP-binding"/>
</dbReference>
<accession>A0A072NGA3</accession>
<evidence type="ECO:0000256" key="4">
    <source>
        <dbReference type="ARBA" id="ARBA00022840"/>
    </source>
</evidence>
<dbReference type="GO" id="GO:0005524">
    <property type="term" value="F:ATP binding"/>
    <property type="evidence" value="ECO:0007669"/>
    <property type="project" value="UniProtKB-KW"/>
</dbReference>
<reference evidence="6 7" key="1">
    <citation type="submission" date="2014-04" db="EMBL/GenBank/DDBJ databases">
        <title>Draft genome sequence of Bacillus azotoformans MEV2011, a (co-) denitrifying strain unable to grow in the presence of oxygen.</title>
        <authorList>
            <person name="Nielsen M."/>
            <person name="Schreiber L."/>
            <person name="Finster K."/>
            <person name="Schramm A."/>
        </authorList>
    </citation>
    <scope>NUCLEOTIDE SEQUENCE [LARGE SCALE GENOMIC DNA]</scope>
    <source>
        <strain evidence="6 7">MEV2011</strain>
    </source>
</reference>
<dbReference type="EMBL" id="JJRY01000040">
    <property type="protein sequence ID" value="KEF35958.1"/>
    <property type="molecule type" value="Genomic_DNA"/>
</dbReference>
<evidence type="ECO:0000256" key="2">
    <source>
        <dbReference type="ARBA" id="ARBA00022448"/>
    </source>
</evidence>
<dbReference type="PROSITE" id="PS50893">
    <property type="entry name" value="ABC_TRANSPORTER_2"/>
    <property type="match status" value="1"/>
</dbReference>
<organism evidence="6 7">
    <name type="scientific">Schinkia azotoformans MEV2011</name>
    <dbReference type="NCBI Taxonomy" id="1348973"/>
    <lineage>
        <taxon>Bacteria</taxon>
        <taxon>Bacillati</taxon>
        <taxon>Bacillota</taxon>
        <taxon>Bacilli</taxon>
        <taxon>Bacillales</taxon>
        <taxon>Bacillaceae</taxon>
        <taxon>Calidifontibacillus/Schinkia group</taxon>
        <taxon>Schinkia</taxon>
    </lineage>
</organism>
<dbReference type="PANTHER" id="PTHR42711">
    <property type="entry name" value="ABC TRANSPORTER ATP-BINDING PROTEIN"/>
    <property type="match status" value="1"/>
</dbReference>
<gene>
    <name evidence="6" type="ORF">M670_04847</name>
</gene>
<sequence>MISLKNVSKILDEKLVLENINWDIHTGENWVLFGLNGSGKTTLLSIITGYLWTSSGKVTVLGKEFGKYPLYELRKQIGIVSSAIDNLMPSYDYAENIVLSGKYASFGLHEDPNQDDIDYALSIMERFRCTDLIHRTFETLSQGQKQKVMIMRALMAKPKLLILDEPCAGLDVLAREQVLEFINTLGDDPEAPSMLYVTHHVEEILPAFKYITLLRAGQIFAKGTINNILTDQIFSEFLGRDVKIDQFNHRNYLKFV</sequence>
<name>A0A072NGA3_SCHAZ</name>
<dbReference type="Proteomes" id="UP000027936">
    <property type="component" value="Unassembled WGS sequence"/>
</dbReference>
<comment type="similarity">
    <text evidence="1">Belongs to the ABC transporter superfamily.</text>
</comment>
<keyword evidence="2" id="KW-0813">Transport</keyword>
<evidence type="ECO:0000313" key="6">
    <source>
        <dbReference type="EMBL" id="KEF35958.1"/>
    </source>
</evidence>
<dbReference type="PATRIC" id="fig|1348973.3.peg.4718"/>
<dbReference type="InterPro" id="IPR027417">
    <property type="entry name" value="P-loop_NTPase"/>
</dbReference>
<dbReference type="Gene3D" id="3.40.50.300">
    <property type="entry name" value="P-loop containing nucleotide triphosphate hydrolases"/>
    <property type="match status" value="1"/>
</dbReference>
<protein>
    <submittedName>
        <fullName evidence="6">ABC-type molybdenum transport system, ATPase component/photorepair protein PhrA</fullName>
        <ecNumber evidence="6">3.6.3.34</ecNumber>
    </submittedName>
</protein>
<evidence type="ECO:0000256" key="1">
    <source>
        <dbReference type="ARBA" id="ARBA00005417"/>
    </source>
</evidence>
<dbReference type="SMART" id="SM00382">
    <property type="entry name" value="AAA"/>
    <property type="match status" value="1"/>
</dbReference>
<proteinExistence type="inferred from homology"/>
<dbReference type="InterPro" id="IPR003593">
    <property type="entry name" value="AAA+_ATPase"/>
</dbReference>
<evidence type="ECO:0000259" key="5">
    <source>
        <dbReference type="PROSITE" id="PS50893"/>
    </source>
</evidence>
<keyword evidence="6" id="KW-0378">Hydrolase</keyword>
<dbReference type="OrthoDB" id="9789994at2"/>
<dbReference type="SUPFAM" id="SSF52540">
    <property type="entry name" value="P-loop containing nucleoside triphosphate hydrolases"/>
    <property type="match status" value="1"/>
</dbReference>
<dbReference type="GO" id="GO:0016887">
    <property type="term" value="F:ATP hydrolysis activity"/>
    <property type="evidence" value="ECO:0007669"/>
    <property type="project" value="InterPro"/>
</dbReference>
<dbReference type="Pfam" id="PF00005">
    <property type="entry name" value="ABC_tran"/>
    <property type="match status" value="1"/>
</dbReference>
<evidence type="ECO:0000256" key="3">
    <source>
        <dbReference type="ARBA" id="ARBA00022741"/>
    </source>
</evidence>
<keyword evidence="4" id="KW-0067">ATP-binding</keyword>